<accession>A0A150QVB0</accession>
<dbReference type="AlphaFoldDB" id="A0A150QVB0"/>
<dbReference type="InterPro" id="IPR042095">
    <property type="entry name" value="SUMF_sf"/>
</dbReference>
<evidence type="ECO:0000313" key="4">
    <source>
        <dbReference type="EMBL" id="KYF71949.1"/>
    </source>
</evidence>
<dbReference type="GO" id="GO:0120147">
    <property type="term" value="F:formylglycine-generating oxidase activity"/>
    <property type="evidence" value="ECO:0007669"/>
    <property type="project" value="TreeGrafter"/>
</dbReference>
<dbReference type="InterPro" id="IPR000719">
    <property type="entry name" value="Prot_kinase_dom"/>
</dbReference>
<feature type="domain" description="Protein kinase" evidence="3">
    <location>
        <begin position="1"/>
        <end position="142"/>
    </location>
</feature>
<dbReference type="SUPFAM" id="SSF56436">
    <property type="entry name" value="C-type lectin-like"/>
    <property type="match status" value="1"/>
</dbReference>
<gene>
    <name evidence="4" type="ORF">BE15_27160</name>
</gene>
<comment type="caution">
    <text evidence="4">The sequence shown here is derived from an EMBL/GenBank/DDBJ whole genome shotgun (WGS) entry which is preliminary data.</text>
</comment>
<dbReference type="InterPro" id="IPR025662">
    <property type="entry name" value="Sigma_54_int_dom_ATP-bd_1"/>
</dbReference>
<name>A0A150QVB0_SORCE</name>
<protein>
    <recommendedName>
        <fullName evidence="3">Protein kinase domain-containing protein</fullName>
    </recommendedName>
</protein>
<dbReference type="InterPro" id="IPR011009">
    <property type="entry name" value="Kinase-like_dom_sf"/>
</dbReference>
<dbReference type="Pfam" id="PF20703">
    <property type="entry name" value="nSTAND1"/>
    <property type="match status" value="1"/>
</dbReference>
<dbReference type="Pfam" id="PF03781">
    <property type="entry name" value="FGE-sulfatase"/>
    <property type="match status" value="1"/>
</dbReference>
<proteinExistence type="predicted"/>
<dbReference type="InterPro" id="IPR051043">
    <property type="entry name" value="Sulfatase_Mod_Factor_Kinase"/>
</dbReference>
<dbReference type="PANTHER" id="PTHR23150">
    <property type="entry name" value="SULFATASE MODIFYING FACTOR 1, 2"/>
    <property type="match status" value="1"/>
</dbReference>
<dbReference type="PROSITE" id="PS00675">
    <property type="entry name" value="SIGMA54_INTERACT_1"/>
    <property type="match status" value="1"/>
</dbReference>
<evidence type="ECO:0000256" key="1">
    <source>
        <dbReference type="SAM" id="Coils"/>
    </source>
</evidence>
<evidence type="ECO:0000259" key="3">
    <source>
        <dbReference type="PROSITE" id="PS50011"/>
    </source>
</evidence>
<organism evidence="4 5">
    <name type="scientific">Sorangium cellulosum</name>
    <name type="common">Polyangium cellulosum</name>
    <dbReference type="NCBI Taxonomy" id="56"/>
    <lineage>
        <taxon>Bacteria</taxon>
        <taxon>Pseudomonadati</taxon>
        <taxon>Myxococcota</taxon>
        <taxon>Polyangia</taxon>
        <taxon>Polyangiales</taxon>
        <taxon>Polyangiaceae</taxon>
        <taxon>Sorangium</taxon>
    </lineage>
</organism>
<dbReference type="SUPFAM" id="SSF52540">
    <property type="entry name" value="P-loop containing nucleoside triphosphate hydrolases"/>
    <property type="match status" value="1"/>
</dbReference>
<dbReference type="OrthoDB" id="5476619at2"/>
<dbReference type="EMBL" id="JEMA01000303">
    <property type="protein sequence ID" value="KYF71949.1"/>
    <property type="molecule type" value="Genomic_DNA"/>
</dbReference>
<feature type="coiled-coil region" evidence="1">
    <location>
        <begin position="616"/>
        <end position="646"/>
    </location>
</feature>
<feature type="region of interest" description="Disordered" evidence="2">
    <location>
        <begin position="1"/>
        <end position="29"/>
    </location>
</feature>
<evidence type="ECO:0000256" key="2">
    <source>
        <dbReference type="SAM" id="MobiDB-lite"/>
    </source>
</evidence>
<dbReference type="Gene3D" id="1.10.510.10">
    <property type="entry name" value="Transferase(Phosphotransferase) domain 1"/>
    <property type="match status" value="1"/>
</dbReference>
<dbReference type="InterPro" id="IPR027417">
    <property type="entry name" value="P-loop_NTPase"/>
</dbReference>
<dbReference type="GO" id="GO:0004672">
    <property type="term" value="F:protein kinase activity"/>
    <property type="evidence" value="ECO:0007669"/>
    <property type="project" value="InterPro"/>
</dbReference>
<dbReference type="InterPro" id="IPR016187">
    <property type="entry name" value="CTDL_fold"/>
</dbReference>
<dbReference type="Proteomes" id="UP000075260">
    <property type="component" value="Unassembled WGS sequence"/>
</dbReference>
<dbReference type="PANTHER" id="PTHR23150:SF19">
    <property type="entry name" value="FORMYLGLYCINE-GENERATING ENZYME"/>
    <property type="match status" value="1"/>
</dbReference>
<dbReference type="SUPFAM" id="SSF56112">
    <property type="entry name" value="Protein kinase-like (PK-like)"/>
    <property type="match status" value="1"/>
</dbReference>
<keyword evidence="1" id="KW-0175">Coiled coil</keyword>
<dbReference type="InterPro" id="IPR005532">
    <property type="entry name" value="SUMF_dom"/>
</dbReference>
<sequence>LASTADASLPQVQEATDAAPPRSRRATATHAATGLFTRRRRIVGTPLYMAPETWRGEPPTPRADVYGLGVVIYELCAGSPPHGILEMRALIRATLENDAPPLAQAAPGVDPRLAAVVDRCLARDPARRFADGDALREALEQIAASEVGSASILPEGNPYRGLLAFEAAHRRLFFGRGAEVLAIVDRLRAEPFLLVAGDSGTGKSSLCRAGVLPAVADGALGPRVATVSVTLGRRPLDSLAAALLPLLGGGGHDALADEAALAARLRAEPGALARALRRRHGEVLLFVDQLEELCTYAPPDEAAATAEALGALADGPGGLRVLATARSDFLTRLSALPGLTDAISRALYVLRPLTAARLREAVTGPAAAKGVSFESEAVVEALVQAALHAEGGLPLLQFALEELWEARDQARGVIPASALDAIGGVSGALARHADGVLARLPPPQRAAAQAMLLALVTAEGTRAWRVEAELLAAAGASPGAPAALSALVRGRLLVAREAEGGAGSVYGIAHEALLTGWDTLRGWIGRDIEGRALRQQLERAAAEWDRAGWDTDVLWSGRLLSAAADIKGASLAAREAAFLAASRRADRRRRLGRWAAALAVPAAIGLTFLSTRHTAYRNLTQRVDDAQRLLEQARADRAKLDALRRDAFERFDAGQGKPAEQAWERARQQGVAVEGAYADVSGLLASVVLQDGDREDAREMLADTLCERAALADQDGRVAERRELVRQLRLYERRQASCWDAPAHLSITTSPPGAEVSIERVVLDGARPDAERMGATPIAARMVDPGSVILTFSAPGRARVRLPLLLGRGEMRQVEHLHLPPEAAIPRGFVYVPPGRFLYGSVGAGRDYYLSQPLHPVDRGAYLIAENETTFAEWIEFLRALPPEERRNLLPGASVSGMKVALEELPDGRYRLTFGPEKQPAVARMGEPIRYPGRRRRVAQDWLRVPVLGVSFDDALAYADWLDRSGRVPGARVCDEREWERAARGADGRPFPWGERLEADLANYELTYGRDLFGFGPDEVGTHPASDSPFGIHDLAGNVWEWVSSAEGKGVPVLRGGSFFHPSSNMRPENRAPDVRARREAFAGVRVCATPR</sequence>
<evidence type="ECO:0000313" key="5">
    <source>
        <dbReference type="Proteomes" id="UP000075260"/>
    </source>
</evidence>
<feature type="compositionally biased region" description="Polar residues" evidence="2">
    <location>
        <begin position="1"/>
        <end position="14"/>
    </location>
</feature>
<dbReference type="Gene3D" id="3.90.1580.10">
    <property type="entry name" value="paralog of FGE (formylglycine-generating enzyme)"/>
    <property type="match status" value="1"/>
</dbReference>
<dbReference type="RefSeq" id="WP_061606671.1">
    <property type="nucleotide sequence ID" value="NZ_JEMA01000303.1"/>
</dbReference>
<dbReference type="Pfam" id="PF00069">
    <property type="entry name" value="Pkinase"/>
    <property type="match status" value="1"/>
</dbReference>
<dbReference type="GO" id="GO:0005524">
    <property type="term" value="F:ATP binding"/>
    <property type="evidence" value="ECO:0007669"/>
    <property type="project" value="InterPro"/>
</dbReference>
<reference evidence="4 5" key="1">
    <citation type="submission" date="2014-02" db="EMBL/GenBank/DDBJ databases">
        <title>The small core and large imbalanced accessory genome model reveals a collaborative survival strategy of Sorangium cellulosum strains in nature.</title>
        <authorList>
            <person name="Han K."/>
            <person name="Peng R."/>
            <person name="Blom J."/>
            <person name="Li Y.-Z."/>
        </authorList>
    </citation>
    <scope>NUCLEOTIDE SEQUENCE [LARGE SCALE GENOMIC DNA]</scope>
    <source>
        <strain evidence="4 5">So0008-312</strain>
    </source>
</reference>
<dbReference type="PROSITE" id="PS50011">
    <property type="entry name" value="PROTEIN_KINASE_DOM"/>
    <property type="match status" value="1"/>
</dbReference>
<feature type="non-terminal residue" evidence="4">
    <location>
        <position position="1"/>
    </location>
</feature>
<dbReference type="InterPro" id="IPR049052">
    <property type="entry name" value="nSTAND1"/>
</dbReference>